<dbReference type="Proteomes" id="UP000504633">
    <property type="component" value="Unplaced"/>
</dbReference>
<dbReference type="KEGG" id="dhe:115483219"/>
<evidence type="ECO:0000313" key="2">
    <source>
        <dbReference type="Proteomes" id="UP000504633"/>
    </source>
</evidence>
<evidence type="ECO:0000259" key="1">
    <source>
        <dbReference type="PROSITE" id="PS50041"/>
    </source>
</evidence>
<dbReference type="RefSeq" id="XP_030080406.1">
    <property type="nucleotide sequence ID" value="XM_030224546.1"/>
</dbReference>
<protein>
    <submittedName>
        <fullName evidence="3">C-type lectin 37Db-like</fullName>
    </submittedName>
</protein>
<name>A0A6J2STC3_DROHY</name>
<gene>
    <name evidence="3" type="primary">LOC115483219</name>
</gene>
<dbReference type="InterPro" id="IPR016186">
    <property type="entry name" value="C-type_lectin-like/link_sf"/>
</dbReference>
<keyword evidence="2" id="KW-1185">Reference proteome</keyword>
<dbReference type="AlphaFoldDB" id="A0A6J2STC3"/>
<evidence type="ECO:0000313" key="3">
    <source>
        <dbReference type="RefSeq" id="XP_030080406.1"/>
    </source>
</evidence>
<dbReference type="InterPro" id="IPR001304">
    <property type="entry name" value="C-type_lectin-like"/>
</dbReference>
<accession>A0A6J2STC3</accession>
<dbReference type="InterPro" id="IPR050111">
    <property type="entry name" value="C-type_lectin/snaclec_domain"/>
</dbReference>
<dbReference type="Pfam" id="PF00059">
    <property type="entry name" value="Lectin_C"/>
    <property type="match status" value="1"/>
</dbReference>
<dbReference type="Gene3D" id="3.10.100.10">
    <property type="entry name" value="Mannose-Binding Protein A, subunit A"/>
    <property type="match status" value="1"/>
</dbReference>
<dbReference type="OrthoDB" id="7950296at2759"/>
<dbReference type="GeneID" id="115483219"/>
<dbReference type="PROSITE" id="PS50041">
    <property type="entry name" value="C_TYPE_LECTIN_2"/>
    <property type="match status" value="1"/>
</dbReference>
<dbReference type="SUPFAM" id="SSF56436">
    <property type="entry name" value="C-type lectin-like"/>
    <property type="match status" value="1"/>
</dbReference>
<sequence>MTKLAALEQKVAVHEQKFLAAEQKKNNHQKHFDNIGNKQYFIDNQNKMNWFAAKHRCQELAAHLVSIQNEAEYKAVTALIDKGREYWIDINDLVQEGLFLSDSTGRKAGYLNWSYAQPDNWNNVEHCVHLKNDNFQMNDADCKNELYIICEV</sequence>
<feature type="domain" description="C-type lectin" evidence="1">
    <location>
        <begin position="35"/>
        <end position="151"/>
    </location>
</feature>
<organism evidence="2 3">
    <name type="scientific">Drosophila hydei</name>
    <name type="common">Fruit fly</name>
    <dbReference type="NCBI Taxonomy" id="7224"/>
    <lineage>
        <taxon>Eukaryota</taxon>
        <taxon>Metazoa</taxon>
        <taxon>Ecdysozoa</taxon>
        <taxon>Arthropoda</taxon>
        <taxon>Hexapoda</taxon>
        <taxon>Insecta</taxon>
        <taxon>Pterygota</taxon>
        <taxon>Neoptera</taxon>
        <taxon>Endopterygota</taxon>
        <taxon>Diptera</taxon>
        <taxon>Brachycera</taxon>
        <taxon>Muscomorpha</taxon>
        <taxon>Ephydroidea</taxon>
        <taxon>Drosophilidae</taxon>
        <taxon>Drosophila</taxon>
    </lineage>
</organism>
<proteinExistence type="predicted"/>
<dbReference type="OMA" id="CGEMANG"/>
<dbReference type="PANTHER" id="PTHR22803">
    <property type="entry name" value="MANNOSE, PHOSPHOLIPASE, LECTIN RECEPTOR RELATED"/>
    <property type="match status" value="1"/>
</dbReference>
<dbReference type="InterPro" id="IPR016187">
    <property type="entry name" value="CTDL_fold"/>
</dbReference>
<dbReference type="CDD" id="cd00037">
    <property type="entry name" value="CLECT"/>
    <property type="match status" value="1"/>
</dbReference>
<reference evidence="3" key="1">
    <citation type="submission" date="2025-08" db="UniProtKB">
        <authorList>
            <consortium name="RefSeq"/>
        </authorList>
    </citation>
    <scope>IDENTIFICATION</scope>
    <source>
        <strain evidence="3">15085-1641.00</strain>
        <tissue evidence="3">Whole body</tissue>
    </source>
</reference>
<dbReference type="SMART" id="SM00034">
    <property type="entry name" value="CLECT"/>
    <property type="match status" value="1"/>
</dbReference>